<reference evidence="1 2" key="1">
    <citation type="submission" date="2016-10" db="EMBL/GenBank/DDBJ databases">
        <authorList>
            <person name="de Groot N.N."/>
        </authorList>
    </citation>
    <scope>NUCLEOTIDE SEQUENCE [LARGE SCALE GENOMIC DNA]</scope>
    <source>
        <strain evidence="1 2">IBRC-M10015</strain>
    </source>
</reference>
<dbReference type="Proteomes" id="UP000198856">
    <property type="component" value="Unassembled WGS sequence"/>
</dbReference>
<proteinExistence type="predicted"/>
<accession>A0A1G8ZGI5</accession>
<dbReference type="InterPro" id="IPR038128">
    <property type="entry name" value="Gamma_PGA_hydro_sf"/>
</dbReference>
<dbReference type="Gene3D" id="3.40.630.100">
    <property type="entry name" value="Poly-gamma-glutamate hydrolase, zinc-binding motif"/>
    <property type="match status" value="1"/>
</dbReference>
<dbReference type="EMBL" id="FNFC01000023">
    <property type="protein sequence ID" value="SDK14232.1"/>
    <property type="molecule type" value="Genomic_DNA"/>
</dbReference>
<dbReference type="RefSeq" id="WP_092704746.1">
    <property type="nucleotide sequence ID" value="NZ_FNFC01000023.1"/>
</dbReference>
<evidence type="ECO:0000313" key="2">
    <source>
        <dbReference type="Proteomes" id="UP000198856"/>
    </source>
</evidence>
<protein>
    <recommendedName>
        <fullName evidence="3">Phage-related replication protein YjqB, UPF0714/DUF867 family</fullName>
    </recommendedName>
</protein>
<evidence type="ECO:0000313" key="1">
    <source>
        <dbReference type="EMBL" id="SDK14232.1"/>
    </source>
</evidence>
<dbReference type="Pfam" id="PF05908">
    <property type="entry name" value="Gamma_PGA_hydro"/>
    <property type="match status" value="1"/>
</dbReference>
<name>A0A1G8ZGI5_9EURY</name>
<evidence type="ECO:0008006" key="3">
    <source>
        <dbReference type="Google" id="ProtNLM"/>
    </source>
</evidence>
<keyword evidence="2" id="KW-1185">Reference proteome</keyword>
<gene>
    <name evidence="1" type="ORF">SAMN05216226_12319</name>
</gene>
<dbReference type="OrthoDB" id="168704at2157"/>
<dbReference type="AlphaFoldDB" id="A0A1G8ZGI5"/>
<organism evidence="1 2">
    <name type="scientific">Halovenus aranensis</name>
    <dbReference type="NCBI Taxonomy" id="890420"/>
    <lineage>
        <taxon>Archaea</taxon>
        <taxon>Methanobacteriati</taxon>
        <taxon>Methanobacteriota</taxon>
        <taxon>Stenosarchaea group</taxon>
        <taxon>Halobacteria</taxon>
        <taxon>Halobacteriales</taxon>
        <taxon>Haloarculaceae</taxon>
        <taxon>Halovenus</taxon>
    </lineage>
</organism>
<dbReference type="InterPro" id="IPR008585">
    <property type="entry name" value="Gamma_PGA_hydro"/>
</dbReference>
<sequence>MVSVKVFKPRSGQDAVREKRWACSLSPRCASRLGVSANDHVRIEDGEKALCCRVREIHEKDEYPLRVSEKTRDSTGLEHHAEVTVRKQIPGESYMKARRTGDLAETVWDDLKQSQILVYAPHGGDTEFGTDDAAIRLYRKLQNSGFDCSLWALHGFNPNSFARWHVSKPGLTSGCYPGLDQISDRTYDLVVSFHVQSKGYTGTGGAIDESFRKRVAEEMDSRIRDRYEFRWRHSDMRWKGVSDSNVVNKLAREGGLQIEMQPIIGYKYRKKAVESVHSVIKDRL</sequence>